<gene>
    <name evidence="1" type="primary">LOC114342281</name>
</gene>
<sequence>METSETSDDGDQFIDEDIFKTEDTETQLLPCSSTELGNWAIRHNITHAALKDLLQIIKRQYDSSLFIDARTLLKTPKNTKKSCKVIQGGEYYWHQGLDVCLTNTFKNLSKDMLIQLNVNIDGLPIYKSSKRQFWPILCSIYEMPDIQPMIVGIFHGNNKSLDINEFLEPFVEDVKRLQSNGLCVNGHMIHIKIRCFICDSPARAFIKGVVNFNGINGCLKCTTEGEYSYLSRTVVFPDIKCPLRTDAKFRSKHYGKHHKGQESPILKISEVDMVQDFIVADELHLLELGVMKRCLTGWKDGSMGFSSKLCARDIERISKHLISVKLPSEIHRSTRGLDCLAYWKGVEWRNFLNYIGIVILKDVLNTDVYKHFLLLFVAVRICSSDMYAENRSVAQLMFEKYIDDFKIIYGVQFITSNIHNLEHVVDDVNRFGQLFTVFTYPFENTLFQLKKLLRQGNNSLQQIVNRIGERNLILSNDTKKTSLQPEIKKRGNVIKCYIYSHNFCLSNVFKNSWFLTNDNDIVQMNSASEKGGKIFIHGKSVKKKEDFFSYPIRSSNLHIYICNITNLNNMKLYLLENVVCKMVVIKYNESKIVFIPLLHTIKNKQNLNVN</sequence>
<protein>
    <submittedName>
        <fullName evidence="1">Uncharacterized protein LOC114342281</fullName>
    </submittedName>
</protein>
<dbReference type="AlphaFoldDB" id="A0A6P7GYM0"/>
<dbReference type="PANTHER" id="PTHR33053">
    <property type="entry name" value="PROTEIN, PUTATIVE-RELATED"/>
    <property type="match status" value="1"/>
</dbReference>
<dbReference type="RefSeq" id="XP_028148880.1">
    <property type="nucleotide sequence ID" value="XM_028293079.1"/>
</dbReference>
<evidence type="ECO:0000313" key="1">
    <source>
        <dbReference type="RefSeq" id="XP_028148880.1"/>
    </source>
</evidence>
<dbReference type="PANTHER" id="PTHR33053:SF9">
    <property type="entry name" value="AGAP000105-PA"/>
    <property type="match status" value="1"/>
</dbReference>
<organism evidence="1">
    <name type="scientific">Diabrotica virgifera virgifera</name>
    <name type="common">western corn rootworm</name>
    <dbReference type="NCBI Taxonomy" id="50390"/>
    <lineage>
        <taxon>Eukaryota</taxon>
        <taxon>Metazoa</taxon>
        <taxon>Ecdysozoa</taxon>
        <taxon>Arthropoda</taxon>
        <taxon>Hexapoda</taxon>
        <taxon>Insecta</taxon>
        <taxon>Pterygota</taxon>
        <taxon>Neoptera</taxon>
        <taxon>Endopterygota</taxon>
        <taxon>Coleoptera</taxon>
        <taxon>Polyphaga</taxon>
        <taxon>Cucujiformia</taxon>
        <taxon>Chrysomeloidea</taxon>
        <taxon>Chrysomelidae</taxon>
        <taxon>Galerucinae</taxon>
        <taxon>Diabroticina</taxon>
        <taxon>Diabroticites</taxon>
        <taxon>Diabrotica</taxon>
    </lineage>
</organism>
<dbReference type="OrthoDB" id="7431418at2759"/>
<proteinExistence type="predicted"/>
<dbReference type="InParanoid" id="A0A6P7GYM0"/>
<reference evidence="1" key="1">
    <citation type="submission" date="2025-08" db="UniProtKB">
        <authorList>
            <consortium name="RefSeq"/>
        </authorList>
    </citation>
    <scope>IDENTIFICATION</scope>
    <source>
        <tissue evidence="1">Whole insect</tissue>
    </source>
</reference>
<name>A0A6P7GYM0_DIAVI</name>
<accession>A0A6P7GYM0</accession>
<dbReference type="KEGG" id="dvv:114342281"/>